<evidence type="ECO:0000259" key="5">
    <source>
        <dbReference type="SMART" id="SM00922"/>
    </source>
</evidence>
<dbReference type="EMBL" id="CP045503">
    <property type="protein sequence ID" value="QPG56202.1"/>
    <property type="molecule type" value="Genomic_DNA"/>
</dbReference>
<dbReference type="SFLD" id="SFLDF00009">
    <property type="entry name" value="o-succinylbenzoate_synthase"/>
    <property type="match status" value="1"/>
</dbReference>
<proteinExistence type="predicted"/>
<dbReference type="InterPro" id="IPR036849">
    <property type="entry name" value="Enolase-like_C_sf"/>
</dbReference>
<evidence type="ECO:0000256" key="1">
    <source>
        <dbReference type="ARBA" id="ARBA00022723"/>
    </source>
</evidence>
<keyword evidence="7" id="KW-1185">Reference proteome</keyword>
<keyword evidence="3 6" id="KW-0456">Lyase</keyword>
<protein>
    <recommendedName>
        <fullName evidence="4">o-succinylbenzoate synthase</fullName>
        <ecNumber evidence="4">4.2.1.113</ecNumber>
    </recommendedName>
</protein>
<dbReference type="Pfam" id="PF21508">
    <property type="entry name" value="MenC_N"/>
    <property type="match status" value="1"/>
</dbReference>
<dbReference type="NCBIfam" id="NF003473">
    <property type="entry name" value="PRK05105.1"/>
    <property type="match status" value="1"/>
</dbReference>
<evidence type="ECO:0000313" key="7">
    <source>
        <dbReference type="Proteomes" id="UP000316416"/>
    </source>
</evidence>
<dbReference type="EC" id="4.2.1.113" evidence="4"/>
<dbReference type="Gene3D" id="3.30.390.10">
    <property type="entry name" value="Enolase-like, N-terminal domain"/>
    <property type="match status" value="1"/>
</dbReference>
<sequence length="355" mass="39211">MIISSVQLFSYQIPLDKLLPVGRQRIDKRKGLVLQLEAIENSDETGSELKRVEQVEISPLSGLDVDANPLLGFSLESLDDASHQLSNLVDVLVGQHIDQLIKLADNSDIPSLAFGLSLLHAKLSGQLDGHNLSLQESKTVPLIYRVTDESKECFDARIRAIPTDIHAVKVKVAQTSLEDEIKLVHQILAIRPDIKLRLDANRGFTLEQAIEFAACLPLDAVEYIEEPCIDHKDNQKFFHAIPMPWALDETLNDPSYQFTMQPGLTALVIKPMLIGTLVKLQKLQHEAEHHGVRTILSSSLEASLGIEALAKLSRVMTPDEIPGLDTLSAFSKDLLINSGKAQCLKLSCLTEIKSV</sequence>
<dbReference type="Pfam" id="PF13378">
    <property type="entry name" value="MR_MLE_C"/>
    <property type="match status" value="1"/>
</dbReference>
<dbReference type="RefSeq" id="WP_142873037.1">
    <property type="nucleotide sequence ID" value="NZ_CP045503.2"/>
</dbReference>
<keyword evidence="2" id="KW-0460">Magnesium</keyword>
<dbReference type="GO" id="GO:0043748">
    <property type="term" value="F:O-succinylbenzoate synthase activity"/>
    <property type="evidence" value="ECO:0007669"/>
    <property type="project" value="UniProtKB-EC"/>
</dbReference>
<dbReference type="SFLD" id="SFLDG00180">
    <property type="entry name" value="muconate_cycloisomerase"/>
    <property type="match status" value="1"/>
</dbReference>
<dbReference type="PROSITE" id="PS00909">
    <property type="entry name" value="MR_MLE_2"/>
    <property type="match status" value="1"/>
</dbReference>
<evidence type="ECO:0000313" key="6">
    <source>
        <dbReference type="EMBL" id="QPG56202.1"/>
    </source>
</evidence>
<evidence type="ECO:0000256" key="2">
    <source>
        <dbReference type="ARBA" id="ARBA00022842"/>
    </source>
</evidence>
<feature type="domain" description="Mandelate racemase/muconate lactonizing enzyme C-terminal" evidence="5">
    <location>
        <begin position="151"/>
        <end position="244"/>
    </location>
</feature>
<keyword evidence="1" id="KW-0479">Metal-binding</keyword>
<dbReference type="SUPFAM" id="SSF51604">
    <property type="entry name" value="Enolase C-terminal domain-like"/>
    <property type="match status" value="1"/>
</dbReference>
<dbReference type="SFLD" id="SFLDS00001">
    <property type="entry name" value="Enolase"/>
    <property type="match status" value="1"/>
</dbReference>
<evidence type="ECO:0000256" key="4">
    <source>
        <dbReference type="NCBIfam" id="TIGR01927"/>
    </source>
</evidence>
<accession>A0ABX6V6P8</accession>
<dbReference type="Gene3D" id="3.20.20.120">
    <property type="entry name" value="Enolase-like C-terminal domain"/>
    <property type="match status" value="1"/>
</dbReference>
<dbReference type="SUPFAM" id="SSF54826">
    <property type="entry name" value="Enolase N-terminal domain-like"/>
    <property type="match status" value="1"/>
</dbReference>
<dbReference type="PANTHER" id="PTHR48073:SF2">
    <property type="entry name" value="O-SUCCINYLBENZOATE SYNTHASE"/>
    <property type="match status" value="1"/>
</dbReference>
<dbReference type="NCBIfam" id="TIGR01927">
    <property type="entry name" value="menC_gam_Gplu"/>
    <property type="match status" value="1"/>
</dbReference>
<evidence type="ECO:0000256" key="3">
    <source>
        <dbReference type="ARBA" id="ARBA00023239"/>
    </source>
</evidence>
<gene>
    <name evidence="6" type="primary">menC</name>
    <name evidence="6" type="ORF">FM038_001245</name>
</gene>
<dbReference type="InterPro" id="IPR029065">
    <property type="entry name" value="Enolase_C-like"/>
</dbReference>
<dbReference type="Proteomes" id="UP000316416">
    <property type="component" value="Chromosome"/>
</dbReference>
<dbReference type="InterPro" id="IPR041338">
    <property type="entry name" value="OSBS_N"/>
</dbReference>
<dbReference type="SMART" id="SM00922">
    <property type="entry name" value="MR_MLE"/>
    <property type="match status" value="1"/>
</dbReference>
<organism evidence="6 7">
    <name type="scientific">Shewanella eurypsychrophilus</name>
    <dbReference type="NCBI Taxonomy" id="2593656"/>
    <lineage>
        <taxon>Bacteria</taxon>
        <taxon>Pseudomonadati</taxon>
        <taxon>Pseudomonadota</taxon>
        <taxon>Gammaproteobacteria</taxon>
        <taxon>Alteromonadales</taxon>
        <taxon>Shewanellaceae</taxon>
        <taxon>Shewanella</taxon>
    </lineage>
</organism>
<dbReference type="InterPro" id="IPR013342">
    <property type="entry name" value="Mandelate_racemase_C"/>
</dbReference>
<dbReference type="CDD" id="cd03320">
    <property type="entry name" value="OSBS"/>
    <property type="match status" value="1"/>
</dbReference>
<name>A0ABX6V6P8_9GAMM</name>
<dbReference type="InterPro" id="IPR018110">
    <property type="entry name" value="Mandel_Rmase/mucon_lact_enz_CS"/>
</dbReference>
<dbReference type="InterPro" id="IPR029017">
    <property type="entry name" value="Enolase-like_N"/>
</dbReference>
<reference evidence="6" key="1">
    <citation type="submission" date="2021-07" db="EMBL/GenBank/DDBJ databases">
        <title>Shewanella sp. YLB-07 whole genome sequence.</title>
        <authorList>
            <person name="Yu L."/>
        </authorList>
    </citation>
    <scope>NUCLEOTIDE SEQUENCE</scope>
    <source>
        <strain evidence="6">YLB-08</strain>
    </source>
</reference>
<dbReference type="PANTHER" id="PTHR48073">
    <property type="entry name" value="O-SUCCINYLBENZOATE SYNTHASE-RELATED"/>
    <property type="match status" value="1"/>
</dbReference>